<reference evidence="1 2" key="1">
    <citation type="submission" date="2018-06" db="EMBL/GenBank/DDBJ databases">
        <title>Natronomonas sp. F16-60 a new haloarchaeon isolated from a solar saltern of Isla Cristina, Huelva, Spain.</title>
        <authorList>
            <person name="Duran-Viseras A."/>
            <person name="Sanchez-Porro C."/>
            <person name="Ventosa A."/>
        </authorList>
    </citation>
    <scope>NUCLEOTIDE SEQUENCE [LARGE SCALE GENOMIC DNA]</scope>
    <source>
        <strain evidence="1 2">F16-60</strain>
    </source>
</reference>
<evidence type="ECO:0000313" key="2">
    <source>
        <dbReference type="Proteomes" id="UP000319894"/>
    </source>
</evidence>
<dbReference type="AlphaFoldDB" id="A0A554N851"/>
<proteinExistence type="predicted"/>
<dbReference type="OrthoDB" id="193050at2157"/>
<name>A0A554N851_9EURY</name>
<evidence type="ECO:0000313" key="1">
    <source>
        <dbReference type="EMBL" id="TSD13581.1"/>
    </source>
</evidence>
<dbReference type="InParanoid" id="A0A554N851"/>
<sequence length="708" mass="78018">MTDIDLEAFEQAIEEFWAHGRAPVELPDIMAMYGVLAVGASDDGLFRTGSTLDDYLGGEYVTVKIDLTNDDPLLSWDVTVDTLTKDVVESLAVSKNPAGRGTDYSITQVGSKTGNSPDSFAGTYVSRLGNWSSYESVRSVFESEDDEHPDGWVVEAVTEVLGTEETLDEIAEVTEELLSGTTERVVTVAVRLDTDDLEDYEGPEGVQWLYPDDMPVMSEAMRRYAGENMADKNLGGSRVSRGAGVDAVNGTEATLVGTPQSPFGLFSVKHPDNQPSLDRTQSWRNYPVSAETAMLFKKAEELLEKTVMRRGGMEVYALPYFTGPLTPKKASVLYRAIESLDVEQNKTEPPMGAVTYDLEDAAPELAEQELRYYLLTMPIGDDKHVVAESNAVTMYHARQLADALLATLEGPSFQPGRGNFGAPTNWPLLSIDTEGPGKTARRRQATNDVLLGSFIDAGFQRRDADTVGDDFRRVADHRLLAGEQLRAETLFEEYMQRFSDEFEGTDPVPPQLIGMQLAQLESLSRAGLVNGIPPVEPAATTEWTTMTEQSDPTDIETIREHRLEAFLNRPLLTDDLERRAAFLAGVLVGQVSWYQENERGVGRPLDIRTPADDITVRGLSQAVQAGLEKAKIYAAEDDYASDVLYPEVVDRLLDALETDPEDWSLSKRDLQFAYSLGQAFGRRAMPVAFEVRDENMSTESEATADAAD</sequence>
<comment type="caution">
    <text evidence="1">The sequence shown here is derived from an EMBL/GenBank/DDBJ whole genome shotgun (WGS) entry which is preliminary data.</text>
</comment>
<keyword evidence="2" id="KW-1185">Reference proteome</keyword>
<accession>A0A554N851</accession>
<gene>
    <name evidence="1" type="primary">cas8b</name>
    <name evidence="1" type="ORF">DP107_12280</name>
</gene>
<dbReference type="Proteomes" id="UP000319894">
    <property type="component" value="Unassembled WGS sequence"/>
</dbReference>
<dbReference type="NCBIfam" id="TIGR02591">
    <property type="entry name" value="cas_Csh1"/>
    <property type="match status" value="1"/>
</dbReference>
<protein>
    <submittedName>
        <fullName evidence="1">Type I-B CRISPR-associated protein Cas8b/Csh1</fullName>
    </submittedName>
</protein>
<dbReference type="EMBL" id="QMDX01000007">
    <property type="protein sequence ID" value="TSD13581.1"/>
    <property type="molecule type" value="Genomic_DNA"/>
</dbReference>
<dbReference type="InterPro" id="IPR013420">
    <property type="entry name" value="CRISPR-assoc_prot_Cas8b/Csh1_C"/>
</dbReference>
<dbReference type="RefSeq" id="WP_144262450.1">
    <property type="nucleotide sequence ID" value="NZ_QMDX01000007.1"/>
</dbReference>
<organism evidence="1 2">
    <name type="scientific">Haloglomus irregulare</name>
    <dbReference type="NCBI Taxonomy" id="2234134"/>
    <lineage>
        <taxon>Archaea</taxon>
        <taxon>Methanobacteriati</taxon>
        <taxon>Methanobacteriota</taxon>
        <taxon>Stenosarchaea group</taxon>
        <taxon>Halobacteria</taxon>
        <taxon>Halobacteriales</taxon>
        <taxon>Natronomonadaceae</taxon>
        <taxon>Haloglomus</taxon>
    </lineage>
</organism>